<feature type="binding site" evidence="10">
    <location>
        <position position="105"/>
    </location>
    <ligand>
        <name>Mg(2+)</name>
        <dbReference type="ChEBI" id="CHEBI:18420"/>
        <label>1</label>
    </ligand>
</feature>
<evidence type="ECO:0000256" key="5">
    <source>
        <dbReference type="ARBA" id="ARBA00022763"/>
    </source>
</evidence>
<evidence type="ECO:0000256" key="11">
    <source>
        <dbReference type="SAM" id="MobiDB-lite"/>
    </source>
</evidence>
<dbReference type="GO" id="GO:0006281">
    <property type="term" value="P:DNA repair"/>
    <property type="evidence" value="ECO:0007669"/>
    <property type="project" value="UniProtKB-UniRule"/>
</dbReference>
<keyword evidence="15" id="KW-1185">Reference proteome</keyword>
<dbReference type="InterPro" id="IPR019974">
    <property type="entry name" value="XPG_CS"/>
</dbReference>
<dbReference type="FunFam" id="1.10.150.20:FF:000030">
    <property type="entry name" value="Flap endonuclease GEN-like 1"/>
    <property type="match status" value="1"/>
</dbReference>
<keyword evidence="5 10" id="KW-0227">DNA damage</keyword>
<keyword evidence="3 10" id="KW-0479">Metal-binding</keyword>
<name>A0A031LM87_9CREN</name>
<comment type="subunit">
    <text evidence="10">Interacts with PCNA. PCNA stimulates the nuclease activity without altering cleavage specificity.</text>
</comment>
<dbReference type="PRINTS" id="PR00853">
    <property type="entry name" value="XPGRADSUPER"/>
</dbReference>
<dbReference type="PANTHER" id="PTHR11081">
    <property type="entry name" value="FLAP ENDONUCLEASE FAMILY MEMBER"/>
    <property type="match status" value="1"/>
</dbReference>
<keyword evidence="6 10" id="KW-0378">Hydrolase</keyword>
<feature type="binding site" evidence="10">
    <location>
        <position position="128"/>
    </location>
    <ligand>
        <name>Mg(2+)</name>
        <dbReference type="ChEBI" id="CHEBI:18420"/>
        <label>2</label>
    </ligand>
</feature>
<accession>A0A031LM87</accession>
<sequence>MDSQGKITSHLSGVFYRTISLIEEGIIPIYVFDGKPPEQKGEELERRRKVKEEAERKLEKAKEEGSKREMKKYSQMTSRLTSDMAEESQKLLNAMGIPVVQAPSEGEAEAAYLCSINKTWGAASQDYDSLLFGSTRLLRNLTITGKRKLPNKDVYVEVKPELIELQNLLKNLGISREQLIDIAILIGTDYDPEGVKGIGPKTALKLITKYGNIEKAVERGEIPKYILEFNIDKIRQLFLKPQVSDVNLSLDLGDPNVDEITRILVEEHNFSEDRVKNGIDRLIKSKKETKGLSRQTGLDQWF</sequence>
<dbReference type="InterPro" id="IPR008918">
    <property type="entry name" value="HhH2"/>
</dbReference>
<dbReference type="InterPro" id="IPR023426">
    <property type="entry name" value="Flap_endonuc"/>
</dbReference>
<dbReference type="GO" id="GO:0008409">
    <property type="term" value="F:5'-3' exonuclease activity"/>
    <property type="evidence" value="ECO:0007669"/>
    <property type="project" value="UniProtKB-UniRule"/>
</dbReference>
<feature type="binding site" evidence="10">
    <location>
        <position position="126"/>
    </location>
    <ligand>
        <name>Mg(2+)</name>
        <dbReference type="ChEBI" id="CHEBI:18420"/>
        <label>2</label>
    </ligand>
</feature>
<dbReference type="InterPro" id="IPR006086">
    <property type="entry name" value="XPG-I_dom"/>
</dbReference>
<evidence type="ECO:0000256" key="10">
    <source>
        <dbReference type="HAMAP-Rule" id="MF_00614"/>
    </source>
</evidence>
<evidence type="ECO:0000256" key="4">
    <source>
        <dbReference type="ARBA" id="ARBA00022759"/>
    </source>
</evidence>
<gene>
    <name evidence="10" type="primary">fen</name>
    <name evidence="14" type="ORF">CM19_08715</name>
</gene>
<feature type="binding site" evidence="10">
    <location>
        <position position="107"/>
    </location>
    <ligand>
        <name>Mg(2+)</name>
        <dbReference type="ChEBI" id="CHEBI:18420"/>
        <label>1</label>
    </ligand>
</feature>
<dbReference type="SMART" id="SM00485">
    <property type="entry name" value="XPGN"/>
    <property type="match status" value="1"/>
</dbReference>
<evidence type="ECO:0000256" key="8">
    <source>
        <dbReference type="ARBA" id="ARBA00022842"/>
    </source>
</evidence>
<feature type="binding site" evidence="10">
    <location>
        <position position="189"/>
    </location>
    <ligand>
        <name>Mg(2+)</name>
        <dbReference type="ChEBI" id="CHEBI:18420"/>
        <label>2</label>
    </ligand>
</feature>
<dbReference type="NCBIfam" id="TIGR03674">
    <property type="entry name" value="fen_arch"/>
    <property type="match status" value="1"/>
</dbReference>
<dbReference type="Pfam" id="PF00752">
    <property type="entry name" value="XPG_N"/>
    <property type="match status" value="1"/>
</dbReference>
<evidence type="ECO:0000259" key="13">
    <source>
        <dbReference type="SMART" id="SM00485"/>
    </source>
</evidence>
<dbReference type="FunFam" id="3.40.50.1010:FF:000016">
    <property type="entry name" value="Flap endonuclease 1"/>
    <property type="match status" value="1"/>
</dbReference>
<comment type="cofactor">
    <cofactor evidence="10">
        <name>Mg(2+)</name>
        <dbReference type="ChEBI" id="CHEBI:18420"/>
    </cofactor>
    <text evidence="10">Binds 2 magnesium ions per subunit. They probably participate in the reaction catalyzed by the enzyme. May bind an additional third magnesium ion after substrate binding.</text>
</comment>
<evidence type="ECO:0000313" key="15">
    <source>
        <dbReference type="Proteomes" id="UP000024332"/>
    </source>
</evidence>
<dbReference type="Gene3D" id="3.40.50.1010">
    <property type="entry name" value="5'-nuclease"/>
    <property type="match status" value="1"/>
</dbReference>
<dbReference type="InterPro" id="IPR029060">
    <property type="entry name" value="PIN-like_dom_sf"/>
</dbReference>
<dbReference type="GO" id="GO:0003677">
    <property type="term" value="F:DNA binding"/>
    <property type="evidence" value="ECO:0007669"/>
    <property type="project" value="UniProtKB-UniRule"/>
</dbReference>
<evidence type="ECO:0000256" key="3">
    <source>
        <dbReference type="ARBA" id="ARBA00022723"/>
    </source>
</evidence>
<dbReference type="AlphaFoldDB" id="A0A031LM87"/>
<evidence type="ECO:0000259" key="12">
    <source>
        <dbReference type="SMART" id="SM00484"/>
    </source>
</evidence>
<dbReference type="CDD" id="cd09867">
    <property type="entry name" value="PIN_FEN1"/>
    <property type="match status" value="1"/>
</dbReference>
<feature type="region of interest" description="Interaction with PCNA" evidence="10">
    <location>
        <begin position="294"/>
        <end position="302"/>
    </location>
</feature>
<dbReference type="InterPro" id="IPR006084">
    <property type="entry name" value="XPG/Rad2"/>
</dbReference>
<evidence type="ECO:0000256" key="1">
    <source>
        <dbReference type="ARBA" id="ARBA00022705"/>
    </source>
</evidence>
<dbReference type="EMBL" id="JFZT01000047">
    <property type="protein sequence ID" value="EZQ03796.1"/>
    <property type="molecule type" value="Genomic_DNA"/>
</dbReference>
<dbReference type="Proteomes" id="UP000024332">
    <property type="component" value="Unassembled WGS sequence"/>
</dbReference>
<dbReference type="PROSITE" id="PS00841">
    <property type="entry name" value="XPG_1"/>
    <property type="match status" value="1"/>
</dbReference>
<dbReference type="Gene3D" id="1.10.150.20">
    <property type="entry name" value="5' to 3' exonuclease, C-terminal subdomain"/>
    <property type="match status" value="1"/>
</dbReference>
<feature type="compositionally biased region" description="Basic and acidic residues" evidence="11">
    <location>
        <begin position="35"/>
        <end position="72"/>
    </location>
</feature>
<comment type="function">
    <text evidence="10">Structure-specific nuclease with 5'-flap endonuclease and 5'-3' exonuclease activities involved in DNA replication and repair. During DNA replication, cleaves the 5'-overhanging flap structure that is generated by displacement synthesis when DNA polymerase encounters the 5'-end of a downstream Okazaki fragment. Binds the unpaired 3'-DNA end and kinks the DNA to facilitate 5' cleavage specificity. Cleaves one nucleotide into the double-stranded DNA from the junction in flap DNA, leaving a nick for ligation. Also involved in the base excision repair (BER) pathway. Acts as a genome stabilization factor that prevents flaps from equilibrating into structurs that lead to duplications and deletions. Also possesses 5'-3' exonuclease activity on nicked or gapped double-stranded DNA.</text>
</comment>
<comment type="similarity">
    <text evidence="10">Belongs to the XPG/RAD2 endonuclease family. FEN1 subfamily.</text>
</comment>
<comment type="caution">
    <text evidence="10">Lacks conserved residue(s) required for the propagation of feature annotation.</text>
</comment>
<dbReference type="SUPFAM" id="SSF47807">
    <property type="entry name" value="5' to 3' exonuclease, C-terminal subdomain"/>
    <property type="match status" value="1"/>
</dbReference>
<proteinExistence type="inferred from homology"/>
<dbReference type="SMART" id="SM00279">
    <property type="entry name" value="HhH2"/>
    <property type="match status" value="1"/>
</dbReference>
<comment type="caution">
    <text evidence="14">The sequence shown here is derived from an EMBL/GenBank/DDBJ whole genome shotgun (WGS) entry which is preliminary data.</text>
</comment>
<protein>
    <recommendedName>
        <fullName evidence="10">Flap endonuclease 1</fullName>
        <shortName evidence="10">FEN-1</shortName>
        <ecNumber evidence="10">3.1.-.-</ecNumber>
    </recommendedName>
    <alternativeName>
        <fullName evidence="10">Flap structure-specific endonuclease 1</fullName>
    </alternativeName>
</protein>
<keyword evidence="2 10" id="KW-0540">Nuclease</keyword>
<evidence type="ECO:0000256" key="7">
    <source>
        <dbReference type="ARBA" id="ARBA00022839"/>
    </source>
</evidence>
<dbReference type="SUPFAM" id="SSF88723">
    <property type="entry name" value="PIN domain-like"/>
    <property type="match status" value="1"/>
</dbReference>
<evidence type="ECO:0000256" key="2">
    <source>
        <dbReference type="ARBA" id="ARBA00022722"/>
    </source>
</evidence>
<dbReference type="GO" id="GO:0017108">
    <property type="term" value="F:5'-flap endonuclease activity"/>
    <property type="evidence" value="ECO:0007669"/>
    <property type="project" value="UniProtKB-UniRule"/>
</dbReference>
<feature type="domain" description="XPG-I" evidence="12">
    <location>
        <begin position="93"/>
        <end position="174"/>
    </location>
</feature>
<keyword evidence="4 10" id="KW-0255">Endonuclease</keyword>
<reference evidence="14 15" key="1">
    <citation type="submission" date="2014-03" db="EMBL/GenBank/DDBJ databases">
        <title>Draft genome sequence of the novel thermoacidophilic archaea Acidianus copahuensis ALE1 strain, isolated from Copahue volcanic area in Neuquen Argentina.</title>
        <authorList>
            <person name="Urbieta M.S."/>
            <person name="Rascovan N."/>
            <person name="Castro C."/>
            <person name="Revale S."/>
            <person name="Giaveno M.A."/>
            <person name="Vazquez M.P."/>
            <person name="Donati E.R."/>
        </authorList>
    </citation>
    <scope>NUCLEOTIDE SEQUENCE [LARGE SCALE GENOMIC DNA]</scope>
    <source>
        <strain evidence="14 15">ALE1</strain>
    </source>
</reference>
<dbReference type="STRING" id="1160895.CM19_08715"/>
<dbReference type="SMART" id="SM00484">
    <property type="entry name" value="XPGI"/>
    <property type="match status" value="1"/>
</dbReference>
<keyword evidence="8 10" id="KW-0460">Magnesium</keyword>
<dbReference type="PANTHER" id="PTHR11081:SF9">
    <property type="entry name" value="FLAP ENDONUCLEASE 1"/>
    <property type="match status" value="1"/>
</dbReference>
<evidence type="ECO:0000256" key="6">
    <source>
        <dbReference type="ARBA" id="ARBA00022801"/>
    </source>
</evidence>
<feature type="region of interest" description="Disordered" evidence="11">
    <location>
        <begin position="35"/>
        <end position="73"/>
    </location>
</feature>
<dbReference type="InterPro" id="IPR019973">
    <property type="entry name" value="Flap_endonuc_arc"/>
</dbReference>
<feature type="domain" description="XPG N-terminal" evidence="13">
    <location>
        <begin position="1"/>
        <end position="54"/>
    </location>
</feature>
<keyword evidence="1 10" id="KW-0235">DNA replication</keyword>
<organism evidence="14 15">
    <name type="scientific">Candidatus Acidianus copahuensis</name>
    <dbReference type="NCBI Taxonomy" id="1160895"/>
    <lineage>
        <taxon>Archaea</taxon>
        <taxon>Thermoproteota</taxon>
        <taxon>Thermoprotei</taxon>
        <taxon>Sulfolobales</taxon>
        <taxon>Sulfolobaceae</taxon>
        <taxon>Acidianus</taxon>
    </lineage>
</organism>
<dbReference type="Pfam" id="PF00867">
    <property type="entry name" value="XPG_I"/>
    <property type="match status" value="1"/>
</dbReference>
<evidence type="ECO:0000256" key="9">
    <source>
        <dbReference type="ARBA" id="ARBA00023204"/>
    </source>
</evidence>
<keyword evidence="7 10" id="KW-0269">Exonuclease</keyword>
<dbReference type="HAMAP" id="MF_00614">
    <property type="entry name" value="Fen"/>
    <property type="match status" value="1"/>
</dbReference>
<dbReference type="EC" id="3.1.-.-" evidence="10"/>
<dbReference type="CDD" id="cd09903">
    <property type="entry name" value="H3TH_FEN1-Arc"/>
    <property type="match status" value="1"/>
</dbReference>
<keyword evidence="9 10" id="KW-0234">DNA repair</keyword>
<dbReference type="InterPro" id="IPR006085">
    <property type="entry name" value="XPG_DNA_repair_N"/>
</dbReference>
<dbReference type="InterPro" id="IPR036279">
    <property type="entry name" value="5-3_exonuclease_C_sf"/>
</dbReference>
<feature type="binding site" evidence="10">
    <location>
        <position position="33"/>
    </location>
    <ligand>
        <name>Mg(2+)</name>
        <dbReference type="ChEBI" id="CHEBI:18420"/>
        <label>1</label>
    </ligand>
</feature>
<evidence type="ECO:0000313" key="14">
    <source>
        <dbReference type="EMBL" id="EZQ03796.1"/>
    </source>
</evidence>
<dbReference type="GO" id="GO:0000287">
    <property type="term" value="F:magnesium ion binding"/>
    <property type="evidence" value="ECO:0007669"/>
    <property type="project" value="UniProtKB-UniRule"/>
</dbReference>
<dbReference type="GO" id="GO:0043137">
    <property type="term" value="P:DNA replication, removal of RNA primer"/>
    <property type="evidence" value="ECO:0007669"/>
    <property type="project" value="UniProtKB-UniRule"/>
</dbReference>